<dbReference type="PANTHER" id="PTHR23316">
    <property type="entry name" value="IMPORTIN ALPHA"/>
    <property type="match status" value="1"/>
</dbReference>
<dbReference type="Gene3D" id="1.20.5.690">
    <property type="entry name" value="Importin-alpha, importin-beta-binding domain"/>
    <property type="match status" value="1"/>
</dbReference>
<evidence type="ECO:0000256" key="1">
    <source>
        <dbReference type="ARBA" id="ARBA00010394"/>
    </source>
</evidence>
<dbReference type="Gene3D" id="1.25.10.10">
    <property type="entry name" value="Leucine-rich Repeat Variant"/>
    <property type="match status" value="1"/>
</dbReference>
<dbReference type="Pfam" id="PF00514">
    <property type="entry name" value="Arm"/>
    <property type="match status" value="7"/>
</dbReference>
<dbReference type="GO" id="GO:0005634">
    <property type="term" value="C:nucleus"/>
    <property type="evidence" value="ECO:0007669"/>
    <property type="project" value="UniProtKB-ARBA"/>
</dbReference>
<dbReference type="GO" id="GO:0061608">
    <property type="term" value="F:nuclear import signal receptor activity"/>
    <property type="evidence" value="ECO:0007669"/>
    <property type="project" value="InterPro"/>
</dbReference>
<dbReference type="InterPro" id="IPR032413">
    <property type="entry name" value="Arm_3"/>
</dbReference>
<dbReference type="InterPro" id="IPR002652">
    <property type="entry name" value="Importin-a_IBB"/>
</dbReference>
<dbReference type="EMBL" id="JBBHLL010000142">
    <property type="protein sequence ID" value="KAK7812880.1"/>
    <property type="molecule type" value="Genomic_DNA"/>
</dbReference>
<proteinExistence type="inferred from homology"/>
<gene>
    <name evidence="8" type="ORF">U0070_000988</name>
</gene>
<comment type="function">
    <text evidence="5">Functions in nuclear protein import.</text>
</comment>
<evidence type="ECO:0000256" key="4">
    <source>
        <dbReference type="ARBA" id="ARBA00022927"/>
    </source>
</evidence>
<feature type="repeat" description="ARM" evidence="6">
    <location>
        <begin position="196"/>
        <end position="224"/>
    </location>
</feature>
<dbReference type="InterPro" id="IPR036975">
    <property type="entry name" value="Importin-a_IBB_sf"/>
</dbReference>
<dbReference type="Pfam" id="PF16186">
    <property type="entry name" value="Arm_3"/>
    <property type="match status" value="1"/>
</dbReference>
<keyword evidence="2 5" id="KW-0813">Transport</keyword>
<evidence type="ECO:0000256" key="6">
    <source>
        <dbReference type="PROSITE-ProRule" id="PRU00259"/>
    </source>
</evidence>
<keyword evidence="3" id="KW-0677">Repeat</keyword>
<protein>
    <recommendedName>
        <fullName evidence="5">Importin subunit alpha</fullName>
    </recommendedName>
</protein>
<evidence type="ECO:0000313" key="9">
    <source>
        <dbReference type="Proteomes" id="UP001488838"/>
    </source>
</evidence>
<comment type="similarity">
    <text evidence="1 5">Belongs to the importin alpha family.</text>
</comment>
<keyword evidence="4 5" id="KW-0653">Protein transport</keyword>
<dbReference type="InterPro" id="IPR016024">
    <property type="entry name" value="ARM-type_fold"/>
</dbReference>
<feature type="domain" description="IBB" evidence="7">
    <location>
        <begin position="36"/>
        <end position="99"/>
    </location>
</feature>
<evidence type="ECO:0000256" key="3">
    <source>
        <dbReference type="ARBA" id="ARBA00022737"/>
    </source>
</evidence>
<name>A0AAW0IEI4_MYOGA</name>
<dbReference type="PROSITE" id="PS51214">
    <property type="entry name" value="IBB"/>
    <property type="match status" value="1"/>
</dbReference>
<dbReference type="InterPro" id="IPR011989">
    <property type="entry name" value="ARM-like"/>
</dbReference>
<keyword evidence="9" id="KW-1185">Reference proteome</keyword>
<dbReference type="Proteomes" id="UP001488838">
    <property type="component" value="Unassembled WGS sequence"/>
</dbReference>
<dbReference type="PIRSF" id="PIRSF005673">
    <property type="entry name" value="Importin_alpha"/>
    <property type="match status" value="1"/>
</dbReference>
<feature type="repeat" description="ARM" evidence="6">
    <location>
        <begin position="323"/>
        <end position="365"/>
    </location>
</feature>
<dbReference type="AlphaFoldDB" id="A0AAW0IEI4"/>
<dbReference type="InterPro" id="IPR000225">
    <property type="entry name" value="Armadillo"/>
</dbReference>
<evidence type="ECO:0000256" key="5">
    <source>
        <dbReference type="PIRNR" id="PIRNR005673"/>
    </source>
</evidence>
<evidence type="ECO:0000313" key="8">
    <source>
        <dbReference type="EMBL" id="KAK7812880.1"/>
    </source>
</evidence>
<accession>A0AAW0IEI4</accession>
<dbReference type="GO" id="GO:0005737">
    <property type="term" value="C:cytoplasm"/>
    <property type="evidence" value="ECO:0007669"/>
    <property type="project" value="InterPro"/>
</dbReference>
<evidence type="ECO:0000259" key="7">
    <source>
        <dbReference type="PROSITE" id="PS51214"/>
    </source>
</evidence>
<reference evidence="8 9" key="1">
    <citation type="journal article" date="2023" name="bioRxiv">
        <title>Conserved and derived expression patterns and positive selection on dental genes reveal complex evolutionary context of ever-growing rodent molars.</title>
        <authorList>
            <person name="Calamari Z.T."/>
            <person name="Song A."/>
            <person name="Cohen E."/>
            <person name="Akter M."/>
            <person name="Roy R.D."/>
            <person name="Hallikas O."/>
            <person name="Christensen M.M."/>
            <person name="Li P."/>
            <person name="Marangoni P."/>
            <person name="Jernvall J."/>
            <person name="Klein O.D."/>
        </authorList>
    </citation>
    <scope>NUCLEOTIDE SEQUENCE [LARGE SCALE GENOMIC DNA]</scope>
    <source>
        <strain evidence="8">V071</strain>
    </source>
</reference>
<dbReference type="SMART" id="SM00185">
    <property type="entry name" value="ARM"/>
    <property type="match status" value="8"/>
</dbReference>
<dbReference type="FunFam" id="1.25.10.10:FF:000009">
    <property type="entry name" value="Importin subunit alpha"/>
    <property type="match status" value="1"/>
</dbReference>
<dbReference type="PROSITE" id="PS50176">
    <property type="entry name" value="ARM_REPEAT"/>
    <property type="match status" value="3"/>
</dbReference>
<dbReference type="Pfam" id="PF01749">
    <property type="entry name" value="IBB"/>
    <property type="match status" value="1"/>
</dbReference>
<dbReference type="InterPro" id="IPR024931">
    <property type="entry name" value="Importin_alpha"/>
</dbReference>
<dbReference type="GO" id="GO:0006606">
    <property type="term" value="P:protein import into nucleus"/>
    <property type="evidence" value="ECO:0007669"/>
    <property type="project" value="InterPro"/>
</dbReference>
<sequence>MYDALRSQLEEENQFRLIHLLSLVFYSVDDMSDTGAFFPPVNMPTLEAPEERLRKFKYCGKDMSARRQQRIATNLQLRKAKKDEQVLKRRNISQFSNDLVSQASDKEAILTLEDIIKGVNSSDPILCLMATQAARKMLSQEKNPPLKLVIEAGLIPKLVEFLKASPLPVLQFEAAWALTNIASGTSEQTRAVVEGGAIHPLIELLSSSHLAVCEQAVWALGNIAGDGPEFRDNIISNNAIPKLLHLISTNIPITFLRNIAWTLSNLCRNKNPYPCEQAVLQMLPALSQLLQHYDNEILSDTCWALSYLTEGHNERIHHVVSMGVLPRLVELMASPELNILTPSLRTMGNIVTGTDLQTQMAIDAGMLKVLGQLLRHPRSSIQKEAAWAMSNVAAGPKHHIQQLIGCNLLPPLVALLKNAEFKVQKEAVWAVANFATGATQSQLSTLLHSGVLEPLLNLLTAPDMKTITIILDIVSYFLQEADKVHEKENLCLLIEEFGGIGKIESLQLHQNCHISQSALNIIEKHFGEQVSQSSTQCLAVDLRLCFHRLLDEGSLMTIEAITN</sequence>
<evidence type="ECO:0000256" key="2">
    <source>
        <dbReference type="ARBA" id="ARBA00022448"/>
    </source>
</evidence>
<dbReference type="SUPFAM" id="SSF48371">
    <property type="entry name" value="ARM repeat"/>
    <property type="match status" value="1"/>
</dbReference>
<feature type="repeat" description="ARM" evidence="6">
    <location>
        <begin position="153"/>
        <end position="196"/>
    </location>
</feature>
<organism evidence="8 9">
    <name type="scientific">Myodes glareolus</name>
    <name type="common">Bank vole</name>
    <name type="synonym">Clethrionomys glareolus</name>
    <dbReference type="NCBI Taxonomy" id="447135"/>
    <lineage>
        <taxon>Eukaryota</taxon>
        <taxon>Metazoa</taxon>
        <taxon>Chordata</taxon>
        <taxon>Craniata</taxon>
        <taxon>Vertebrata</taxon>
        <taxon>Euteleostomi</taxon>
        <taxon>Mammalia</taxon>
        <taxon>Eutheria</taxon>
        <taxon>Euarchontoglires</taxon>
        <taxon>Glires</taxon>
        <taxon>Rodentia</taxon>
        <taxon>Myomorpha</taxon>
        <taxon>Muroidea</taxon>
        <taxon>Cricetidae</taxon>
        <taxon>Arvicolinae</taxon>
        <taxon>Myodes</taxon>
    </lineage>
</organism>
<comment type="caution">
    <text evidence="8">The sequence shown here is derived from an EMBL/GenBank/DDBJ whole genome shotgun (WGS) entry which is preliminary data.</text>
</comment>